<dbReference type="InterPro" id="IPR045357">
    <property type="entry name" value="Aminopeptidase_N-like_N"/>
</dbReference>
<feature type="region of interest" description="Disordered" evidence="9">
    <location>
        <begin position="428"/>
        <end position="559"/>
    </location>
</feature>
<evidence type="ECO:0000313" key="14">
    <source>
        <dbReference type="EnsemblMetazoa" id="CapteP213473"/>
    </source>
</evidence>
<reference evidence="13 15" key="2">
    <citation type="journal article" date="2013" name="Nature">
        <title>Insights into bilaterian evolution from three spiralian genomes.</title>
        <authorList>
            <person name="Simakov O."/>
            <person name="Marletaz F."/>
            <person name="Cho S.J."/>
            <person name="Edsinger-Gonzales E."/>
            <person name="Havlak P."/>
            <person name="Hellsten U."/>
            <person name="Kuo D.H."/>
            <person name="Larsson T."/>
            <person name="Lv J."/>
            <person name="Arendt D."/>
            <person name="Savage R."/>
            <person name="Osoegawa K."/>
            <person name="de Jong P."/>
            <person name="Grimwood J."/>
            <person name="Chapman J.A."/>
            <person name="Shapiro H."/>
            <person name="Aerts A."/>
            <person name="Otillar R.P."/>
            <person name="Terry A.Y."/>
            <person name="Boore J.L."/>
            <person name="Grigoriev I.V."/>
            <person name="Lindberg D.R."/>
            <person name="Seaver E.C."/>
            <person name="Weisblat D.A."/>
            <person name="Putnam N.H."/>
            <person name="Rokhsar D.S."/>
        </authorList>
    </citation>
    <scope>NUCLEOTIDE SEQUENCE</scope>
    <source>
        <strain evidence="13 15">I ESC-2004</strain>
    </source>
</reference>
<evidence type="ECO:0000256" key="5">
    <source>
        <dbReference type="ARBA" id="ARBA00022833"/>
    </source>
</evidence>
<evidence type="ECO:0000256" key="7">
    <source>
        <dbReference type="PIRSR" id="PIRSR634016-1"/>
    </source>
</evidence>
<dbReference type="InterPro" id="IPR027268">
    <property type="entry name" value="Peptidase_M4/M1_CTD_sf"/>
</dbReference>
<dbReference type="InterPro" id="IPR001930">
    <property type="entry name" value="Peptidase_M1"/>
</dbReference>
<dbReference type="InterPro" id="IPR014782">
    <property type="entry name" value="Peptidase_M1_dom"/>
</dbReference>
<dbReference type="Gene3D" id="1.10.390.10">
    <property type="entry name" value="Neutral Protease Domain 2"/>
    <property type="match status" value="1"/>
</dbReference>
<evidence type="ECO:0000256" key="4">
    <source>
        <dbReference type="ARBA" id="ARBA00022801"/>
    </source>
</evidence>
<evidence type="ECO:0000256" key="1">
    <source>
        <dbReference type="ARBA" id="ARBA00010136"/>
    </source>
</evidence>
<comment type="similarity">
    <text evidence="1">Belongs to the peptidase M1 family.</text>
</comment>
<accession>R7UVX7</accession>
<feature type="compositionally biased region" description="Basic and acidic residues" evidence="9">
    <location>
        <begin position="470"/>
        <end position="487"/>
    </location>
</feature>
<reference evidence="15" key="1">
    <citation type="submission" date="2012-12" db="EMBL/GenBank/DDBJ databases">
        <authorList>
            <person name="Hellsten U."/>
            <person name="Grimwood J."/>
            <person name="Chapman J.A."/>
            <person name="Shapiro H."/>
            <person name="Aerts A."/>
            <person name="Otillar R.P."/>
            <person name="Terry A.Y."/>
            <person name="Boore J.L."/>
            <person name="Simakov O."/>
            <person name="Marletaz F."/>
            <person name="Cho S.-J."/>
            <person name="Edsinger-Gonzales E."/>
            <person name="Havlak P."/>
            <person name="Kuo D.-H."/>
            <person name="Larsson T."/>
            <person name="Lv J."/>
            <person name="Arendt D."/>
            <person name="Savage R."/>
            <person name="Osoegawa K."/>
            <person name="de Jong P."/>
            <person name="Lindberg D.R."/>
            <person name="Seaver E.C."/>
            <person name="Weisblat D.A."/>
            <person name="Putnam N.H."/>
            <person name="Grigoriev I.V."/>
            <person name="Rokhsar D.S."/>
        </authorList>
    </citation>
    <scope>NUCLEOTIDE SEQUENCE</scope>
    <source>
        <strain evidence="15">I ESC-2004</strain>
    </source>
</reference>
<keyword evidence="5 8" id="KW-0862">Zinc</keyword>
<feature type="binding site" evidence="8">
    <location>
        <position position="360"/>
    </location>
    <ligand>
        <name>Zn(2+)</name>
        <dbReference type="ChEBI" id="CHEBI:29105"/>
        <note>catalytic</note>
    </ligand>
</feature>
<evidence type="ECO:0000256" key="6">
    <source>
        <dbReference type="ARBA" id="ARBA00023049"/>
    </source>
</evidence>
<keyword evidence="4" id="KW-0378">Hydrolase</keyword>
<dbReference type="InterPro" id="IPR050344">
    <property type="entry name" value="Peptidase_M1_aminopeptidases"/>
</dbReference>
<evidence type="ECO:0000256" key="3">
    <source>
        <dbReference type="ARBA" id="ARBA00022723"/>
    </source>
</evidence>
<protein>
    <submittedName>
        <fullName evidence="13 14">Uncharacterized protein</fullName>
    </submittedName>
</protein>
<evidence type="ECO:0000256" key="2">
    <source>
        <dbReference type="ARBA" id="ARBA00022670"/>
    </source>
</evidence>
<dbReference type="GO" id="GO:0042277">
    <property type="term" value="F:peptide binding"/>
    <property type="evidence" value="ECO:0007669"/>
    <property type="project" value="TreeGrafter"/>
</dbReference>
<dbReference type="PRINTS" id="PR00756">
    <property type="entry name" value="ALADIPTASE"/>
</dbReference>
<dbReference type="Pfam" id="PF01433">
    <property type="entry name" value="Peptidase_M1"/>
    <property type="match status" value="1"/>
</dbReference>
<dbReference type="GO" id="GO:0043171">
    <property type="term" value="P:peptide catabolic process"/>
    <property type="evidence" value="ECO:0007669"/>
    <property type="project" value="TreeGrafter"/>
</dbReference>
<reference evidence="14" key="3">
    <citation type="submission" date="2015-06" db="UniProtKB">
        <authorList>
            <consortium name="EnsemblMetazoa"/>
        </authorList>
    </citation>
    <scope>IDENTIFICATION</scope>
</reference>
<dbReference type="EnsemblMetazoa" id="CapteT213473">
    <property type="protein sequence ID" value="CapteP213473"/>
    <property type="gene ID" value="CapteG213473"/>
</dbReference>
<organism evidence="13">
    <name type="scientific">Capitella teleta</name>
    <name type="common">Polychaete worm</name>
    <dbReference type="NCBI Taxonomy" id="283909"/>
    <lineage>
        <taxon>Eukaryota</taxon>
        <taxon>Metazoa</taxon>
        <taxon>Spiralia</taxon>
        <taxon>Lophotrochozoa</taxon>
        <taxon>Annelida</taxon>
        <taxon>Polychaeta</taxon>
        <taxon>Sedentaria</taxon>
        <taxon>Scolecida</taxon>
        <taxon>Capitellidae</taxon>
        <taxon>Capitella</taxon>
    </lineage>
</organism>
<feature type="binding site" evidence="8">
    <location>
        <position position="356"/>
    </location>
    <ligand>
        <name>Zn(2+)</name>
        <dbReference type="ChEBI" id="CHEBI:29105"/>
        <note>catalytic</note>
    </ligand>
</feature>
<dbReference type="CDD" id="cd09601">
    <property type="entry name" value="M1_APN-Q_like"/>
    <property type="match status" value="1"/>
</dbReference>
<dbReference type="Gene3D" id="2.60.40.1730">
    <property type="entry name" value="tricorn interacting facor f3 domain"/>
    <property type="match status" value="1"/>
</dbReference>
<gene>
    <name evidence="13" type="ORF">CAPTEDRAFT_213473</name>
</gene>
<dbReference type="OrthoDB" id="10031169at2759"/>
<dbReference type="GO" id="GO:0070006">
    <property type="term" value="F:metalloaminopeptidase activity"/>
    <property type="evidence" value="ECO:0007669"/>
    <property type="project" value="TreeGrafter"/>
</dbReference>
<keyword evidence="10" id="KW-0732">Signal</keyword>
<evidence type="ECO:0000259" key="12">
    <source>
        <dbReference type="Pfam" id="PF17900"/>
    </source>
</evidence>
<sequence>MPAFMTKWLAILFAVFLVSIEGSSTKDTKKADPNPLFNNGVAPKNLEDGRLPTTIEPVHYDLEIRPDIYTGQPPFINTGHVDIIMRAVNATNQIVLNMESAMTLLDDTMLLASIDSPDPAPSIVGWGVLPDLDFLVITLISDLVPGRSYSLSVSFMAELSDQEKIGLYSDSYVKDGLTRNVVGSQLQPIYARKIFPVFDEPSFKVTFDVTIGRKSSHSAVSNGVLLDSEEVEDDWILDHFDSTPLMSCYLLAFAVIDFGYTETITPLGTINRLWVRDDALEAAEFANEIIVPIMDWLDTYTNYKNILPIVDHVVLPSHSGAMENWGLVIYGEPFLLWHEDWFNAYERSETAYITAHELAHFVSVNDSVWLTCTFREAKVMVEARCPQGTSYATIVSGSQKIKVINANTNTKTVTRSIGIQTMSDTELVKEMSTQTADHSADLELTSRPLRASPPEQQRADVSPESSLEASQEHPQETSPDGHPKDSIPGESEESPMEILRTKLSRPRVTSNSSTDTQMEEEDLPSDADAFKHPGKWKKAKKKKTKNGGRSPIKPPKIAY</sequence>
<evidence type="ECO:0000259" key="11">
    <source>
        <dbReference type="Pfam" id="PF01433"/>
    </source>
</evidence>
<dbReference type="PANTHER" id="PTHR11533:SF294">
    <property type="entry name" value="THYROTROPIN-RELEASING HORMONE-DEGRADING ECTOENZYME"/>
    <property type="match status" value="1"/>
</dbReference>
<dbReference type="SUPFAM" id="SSF63737">
    <property type="entry name" value="Leukotriene A4 hydrolase N-terminal domain"/>
    <property type="match status" value="1"/>
</dbReference>
<dbReference type="Pfam" id="PF17900">
    <property type="entry name" value="Peptidase_M1_N"/>
    <property type="match status" value="1"/>
</dbReference>
<evidence type="ECO:0000256" key="10">
    <source>
        <dbReference type="SAM" id="SignalP"/>
    </source>
</evidence>
<proteinExistence type="inferred from homology"/>
<dbReference type="GO" id="GO:0016020">
    <property type="term" value="C:membrane"/>
    <property type="evidence" value="ECO:0007669"/>
    <property type="project" value="TreeGrafter"/>
</dbReference>
<feature type="signal peptide" evidence="10">
    <location>
        <begin position="1"/>
        <end position="25"/>
    </location>
</feature>
<feature type="chain" id="PRO_5008788443" evidence="10">
    <location>
        <begin position="26"/>
        <end position="559"/>
    </location>
</feature>
<feature type="domain" description="Peptidase M1 membrane alanine aminopeptidase" evidence="11">
    <location>
        <begin position="286"/>
        <end position="360"/>
    </location>
</feature>
<evidence type="ECO:0000256" key="9">
    <source>
        <dbReference type="SAM" id="MobiDB-lite"/>
    </source>
</evidence>
<dbReference type="GO" id="GO:0005737">
    <property type="term" value="C:cytoplasm"/>
    <property type="evidence" value="ECO:0007669"/>
    <property type="project" value="TreeGrafter"/>
</dbReference>
<dbReference type="GO" id="GO:0005615">
    <property type="term" value="C:extracellular space"/>
    <property type="evidence" value="ECO:0007669"/>
    <property type="project" value="TreeGrafter"/>
</dbReference>
<dbReference type="EMBL" id="AMQN01022220">
    <property type="status" value="NOT_ANNOTATED_CDS"/>
    <property type="molecule type" value="Genomic_DNA"/>
</dbReference>
<dbReference type="Proteomes" id="UP000014760">
    <property type="component" value="Unassembled WGS sequence"/>
</dbReference>
<keyword evidence="2" id="KW-0645">Protease</keyword>
<keyword evidence="15" id="KW-1185">Reference proteome</keyword>
<dbReference type="GO" id="GO:0008270">
    <property type="term" value="F:zinc ion binding"/>
    <property type="evidence" value="ECO:0007669"/>
    <property type="project" value="InterPro"/>
</dbReference>
<evidence type="ECO:0000313" key="15">
    <source>
        <dbReference type="Proteomes" id="UP000014760"/>
    </source>
</evidence>
<feature type="domain" description="Aminopeptidase N-like N-terminal" evidence="12">
    <location>
        <begin position="57"/>
        <end position="250"/>
    </location>
</feature>
<dbReference type="HOGENOM" id="CLU_487668_0_0_1"/>
<name>R7UVX7_CAPTE</name>
<dbReference type="SUPFAM" id="SSF55486">
    <property type="entry name" value="Metalloproteases ('zincins'), catalytic domain"/>
    <property type="match status" value="1"/>
</dbReference>
<evidence type="ECO:0000313" key="13">
    <source>
        <dbReference type="EMBL" id="ELU07531.1"/>
    </source>
</evidence>
<dbReference type="InterPro" id="IPR042097">
    <property type="entry name" value="Aminopeptidase_N-like_N_sf"/>
</dbReference>
<feature type="active site" description="Proton acceptor" evidence="7">
    <location>
        <position position="357"/>
    </location>
</feature>
<dbReference type="EMBL" id="AMQN01022221">
    <property type="status" value="NOT_ANNOTATED_CDS"/>
    <property type="molecule type" value="Genomic_DNA"/>
</dbReference>
<dbReference type="InterPro" id="IPR034016">
    <property type="entry name" value="M1_APN-typ"/>
</dbReference>
<dbReference type="AlphaFoldDB" id="R7UVX7"/>
<feature type="compositionally biased region" description="Basic residues" evidence="9">
    <location>
        <begin position="532"/>
        <end position="546"/>
    </location>
</feature>
<evidence type="ECO:0000256" key="8">
    <source>
        <dbReference type="PIRSR" id="PIRSR634016-3"/>
    </source>
</evidence>
<dbReference type="PANTHER" id="PTHR11533">
    <property type="entry name" value="PROTEASE M1 ZINC METALLOPROTEASE"/>
    <property type="match status" value="1"/>
</dbReference>
<feature type="compositionally biased region" description="Polar residues" evidence="9">
    <location>
        <begin position="507"/>
        <end position="516"/>
    </location>
</feature>
<comment type="cofactor">
    <cofactor evidence="8">
        <name>Zn(2+)</name>
        <dbReference type="ChEBI" id="CHEBI:29105"/>
    </cofactor>
    <text evidence="8">Binds 1 zinc ion per subunit.</text>
</comment>
<dbReference type="STRING" id="283909.R7UVX7"/>
<dbReference type="EMBL" id="KB299807">
    <property type="protein sequence ID" value="ELU07531.1"/>
    <property type="molecule type" value="Genomic_DNA"/>
</dbReference>
<keyword evidence="6" id="KW-0482">Metalloprotease</keyword>
<keyword evidence="3 8" id="KW-0479">Metal-binding</keyword>
<dbReference type="GO" id="GO:0006508">
    <property type="term" value="P:proteolysis"/>
    <property type="evidence" value="ECO:0007669"/>
    <property type="project" value="UniProtKB-KW"/>
</dbReference>